<dbReference type="Proteomes" id="UP001217083">
    <property type="component" value="Unassembled WGS sequence"/>
</dbReference>
<keyword evidence="2" id="KW-1185">Reference proteome</keyword>
<comment type="caution">
    <text evidence="1">The sequence shown here is derived from an EMBL/GenBank/DDBJ whole genome shotgun (WGS) entry which is preliminary data.</text>
</comment>
<protein>
    <submittedName>
        <fullName evidence="1">Aspartyl protease family protein</fullName>
    </submittedName>
</protein>
<sequence>MKERKTSGKQTFFVLTTLIVTLLISCTDLKKEQKSVDGKQNKWIGFDWVGDSIGNQYIDKLAITIPFSIEGIPHKFKSQFDLGANLTMVYGNTLKPYLDKYKNVKLDTIANANFENGKKIFFKSIAFRLDTVLFKNRELFYYNGYGEVLTQDSVDTPTIKHIGTIGTDLFKEKYLIIDFPNQRIASLDSLNTHYKNKTTFVDAIQDKHGRLKVPVTINGTTHYFLFDTGASMFPLAVDKDDIEEISKESSVTDTLTTSSWGEYYDVHGYKITSDIYIGNFKIETENLKVYDSKKEFKQFYEKEEIMGLMGNSFFLDKRIIVDYKNKRFGIVN</sequence>
<dbReference type="EMBL" id="JARFVA010000005">
    <property type="protein sequence ID" value="MDF0708259.1"/>
    <property type="molecule type" value="Genomic_DNA"/>
</dbReference>
<proteinExistence type="predicted"/>
<keyword evidence="1" id="KW-0378">Hydrolase</keyword>
<accession>A0ABT5XQT6</accession>
<keyword evidence="1" id="KW-0645">Protease</keyword>
<dbReference type="Gene3D" id="2.40.70.10">
    <property type="entry name" value="Acid Proteases"/>
    <property type="match status" value="1"/>
</dbReference>
<name>A0ABT5XQT6_9FLAO</name>
<dbReference type="RefSeq" id="WP_275650208.1">
    <property type="nucleotide sequence ID" value="NZ_JARFVA010000005.1"/>
</dbReference>
<dbReference type="GO" id="GO:0006508">
    <property type="term" value="P:proteolysis"/>
    <property type="evidence" value="ECO:0007669"/>
    <property type="project" value="UniProtKB-KW"/>
</dbReference>
<dbReference type="Pfam" id="PF13650">
    <property type="entry name" value="Asp_protease_2"/>
    <property type="match status" value="1"/>
</dbReference>
<evidence type="ECO:0000313" key="2">
    <source>
        <dbReference type="Proteomes" id="UP001217083"/>
    </source>
</evidence>
<organism evidence="1 2">
    <name type="scientific">Flagellimonas okinawensis</name>
    <dbReference type="NCBI Taxonomy" id="3031324"/>
    <lineage>
        <taxon>Bacteria</taxon>
        <taxon>Pseudomonadati</taxon>
        <taxon>Bacteroidota</taxon>
        <taxon>Flavobacteriia</taxon>
        <taxon>Flavobacteriales</taxon>
        <taxon>Flavobacteriaceae</taxon>
        <taxon>Flagellimonas</taxon>
    </lineage>
</organism>
<evidence type="ECO:0000313" key="1">
    <source>
        <dbReference type="EMBL" id="MDF0708259.1"/>
    </source>
</evidence>
<gene>
    <name evidence="1" type="ORF">PY091_13625</name>
</gene>
<dbReference type="GO" id="GO:0008233">
    <property type="term" value="F:peptidase activity"/>
    <property type="evidence" value="ECO:0007669"/>
    <property type="project" value="UniProtKB-KW"/>
</dbReference>
<dbReference type="PROSITE" id="PS51257">
    <property type="entry name" value="PROKAR_LIPOPROTEIN"/>
    <property type="match status" value="1"/>
</dbReference>
<dbReference type="InterPro" id="IPR021109">
    <property type="entry name" value="Peptidase_aspartic_dom_sf"/>
</dbReference>
<reference evidence="1 2" key="1">
    <citation type="submission" date="2023-03" db="EMBL/GenBank/DDBJ databases">
        <title>Muricauda XX sp. nov. and Muricauda XXX sp. nov., two novel species isolated from Okinawa Trough.</title>
        <authorList>
            <person name="Cao W."/>
            <person name="Deng X."/>
        </authorList>
    </citation>
    <scope>NUCLEOTIDE SEQUENCE [LARGE SCALE GENOMIC DNA]</scope>
    <source>
        <strain evidence="1 2">81s02</strain>
    </source>
</reference>